<evidence type="ECO:0000313" key="12">
    <source>
        <dbReference type="RefSeq" id="XP_019641016.1"/>
    </source>
</evidence>
<gene>
    <name evidence="11 12" type="primary">LOC109482644</name>
</gene>
<dbReference type="RefSeq" id="XP_019641015.1">
    <property type="nucleotide sequence ID" value="XM_019785456.1"/>
</dbReference>
<dbReference type="PANTHER" id="PTHR48416">
    <property type="entry name" value="CYTOCHROME C OXIDASE SUBUNIT 6C"/>
    <property type="match status" value="1"/>
</dbReference>
<dbReference type="CDD" id="cd22901">
    <property type="entry name" value="CcO_VIc"/>
    <property type="match status" value="1"/>
</dbReference>
<name>A0A6P4ZII8_BRABE</name>
<dbReference type="OrthoDB" id="10051322at2759"/>
<reference evidence="11 12" key="1">
    <citation type="submission" date="2025-04" db="UniProtKB">
        <authorList>
            <consortium name="RefSeq"/>
        </authorList>
    </citation>
    <scope>IDENTIFICATION</scope>
    <source>
        <tissue evidence="11 12">Gonad</tissue>
    </source>
</reference>
<dbReference type="AlphaFoldDB" id="A0A6P4ZII8"/>
<dbReference type="Pfam" id="PF02937">
    <property type="entry name" value="COX6C"/>
    <property type="match status" value="1"/>
</dbReference>
<evidence type="ECO:0000256" key="3">
    <source>
        <dbReference type="ARBA" id="ARBA00007204"/>
    </source>
</evidence>
<protein>
    <submittedName>
        <fullName evidence="11 12">Cytochrome c oxidase subunit 6C-like isoform X1</fullName>
    </submittedName>
</protein>
<keyword evidence="4 9" id="KW-0812">Transmembrane</keyword>
<keyword evidence="8 9" id="KW-0472">Membrane</keyword>
<comment type="pathway">
    <text evidence="2">Energy metabolism; oxidative phosphorylation.</text>
</comment>
<evidence type="ECO:0000256" key="8">
    <source>
        <dbReference type="ARBA" id="ARBA00023136"/>
    </source>
</evidence>
<dbReference type="InterPro" id="IPR037169">
    <property type="entry name" value="Cytochrome_c_oxidase_VIc_sf"/>
</dbReference>
<dbReference type="SUPFAM" id="SSF81415">
    <property type="entry name" value="Mitochondrial cytochrome c oxidase subunit VIc"/>
    <property type="match status" value="1"/>
</dbReference>
<proteinExistence type="inferred from homology"/>
<feature type="transmembrane region" description="Helical" evidence="9">
    <location>
        <begin position="55"/>
        <end position="73"/>
    </location>
</feature>
<evidence type="ECO:0000256" key="5">
    <source>
        <dbReference type="ARBA" id="ARBA00022792"/>
    </source>
</evidence>
<dbReference type="InterPro" id="IPR051389">
    <property type="entry name" value="Cytochrome_c_oxidase_VIc"/>
</dbReference>
<comment type="similarity">
    <text evidence="3">Belongs to the cytochrome c oxidase subunit 6c family.</text>
</comment>
<dbReference type="KEGG" id="bbel:109482644"/>
<organism evidence="10 11">
    <name type="scientific">Branchiostoma belcheri</name>
    <name type="common">Amphioxus</name>
    <dbReference type="NCBI Taxonomy" id="7741"/>
    <lineage>
        <taxon>Eukaryota</taxon>
        <taxon>Metazoa</taxon>
        <taxon>Chordata</taxon>
        <taxon>Cephalochordata</taxon>
        <taxon>Leptocardii</taxon>
        <taxon>Amphioxiformes</taxon>
        <taxon>Branchiostomatidae</taxon>
        <taxon>Branchiostoma</taxon>
    </lineage>
</organism>
<dbReference type="RefSeq" id="XP_019641016.1">
    <property type="nucleotide sequence ID" value="XM_019785457.1"/>
</dbReference>
<evidence type="ECO:0000313" key="11">
    <source>
        <dbReference type="RefSeq" id="XP_019641015.1"/>
    </source>
</evidence>
<evidence type="ECO:0000256" key="4">
    <source>
        <dbReference type="ARBA" id="ARBA00022692"/>
    </source>
</evidence>
<evidence type="ECO:0000256" key="9">
    <source>
        <dbReference type="SAM" id="Phobius"/>
    </source>
</evidence>
<accession>A0A6P4ZII8</accession>
<evidence type="ECO:0000256" key="7">
    <source>
        <dbReference type="ARBA" id="ARBA00023128"/>
    </source>
</evidence>
<dbReference type="GeneID" id="109482644"/>
<evidence type="ECO:0000313" key="10">
    <source>
        <dbReference type="Proteomes" id="UP000515135"/>
    </source>
</evidence>
<keyword evidence="5" id="KW-0999">Mitochondrion inner membrane</keyword>
<keyword evidence="6 9" id="KW-1133">Transmembrane helix</keyword>
<comment type="subcellular location">
    <subcellularLocation>
        <location evidence="1">Mitochondrion inner membrane</location>
        <topology evidence="1">Single-pass membrane protein</topology>
    </subcellularLocation>
</comment>
<dbReference type="Gene3D" id="4.10.93.10">
    <property type="entry name" value="Mitochondrial cytochrome c oxidase subunit VIc/VIIs"/>
    <property type="match status" value="1"/>
</dbReference>
<evidence type="ECO:0000256" key="6">
    <source>
        <dbReference type="ARBA" id="ARBA00022989"/>
    </source>
</evidence>
<dbReference type="GO" id="GO:0005743">
    <property type="term" value="C:mitochondrial inner membrane"/>
    <property type="evidence" value="ECO:0007669"/>
    <property type="project" value="UniProtKB-SubCell"/>
</dbReference>
<evidence type="ECO:0000256" key="1">
    <source>
        <dbReference type="ARBA" id="ARBA00004434"/>
    </source>
</evidence>
<dbReference type="InterPro" id="IPR034884">
    <property type="entry name" value="Cytochrome_c_oxidase_VIc/VIIs"/>
</dbReference>
<sequence length="116" mass="13125">MSDLRPPSSLCPEKRTSLSPLNFHVFPAPTMADVPAGRLPKPQMRGLLISHLKKHSAIALVFAMGVTLAYKFAVADPRKRNYEEFYKNYDVKREFEAMKEAGVFHSARPSWESSDD</sequence>
<keyword evidence="10" id="KW-1185">Reference proteome</keyword>
<dbReference type="Proteomes" id="UP000515135">
    <property type="component" value="Unplaced"/>
</dbReference>
<evidence type="ECO:0000256" key="2">
    <source>
        <dbReference type="ARBA" id="ARBA00004673"/>
    </source>
</evidence>
<keyword evidence="7" id="KW-0496">Mitochondrion</keyword>
<dbReference type="PANTHER" id="PTHR48416:SF1">
    <property type="entry name" value="CYTOCHROME C OXIDASE SUBUNIT 6C"/>
    <property type="match status" value="1"/>
</dbReference>